<dbReference type="GO" id="GO:0006508">
    <property type="term" value="P:proteolysis"/>
    <property type="evidence" value="ECO:0007669"/>
    <property type="project" value="UniProtKB-KW"/>
</dbReference>
<dbReference type="InterPro" id="IPR036440">
    <property type="entry name" value="Peptidase_C15-like_sf"/>
</dbReference>
<keyword evidence="5" id="KW-0378">Hydrolase</keyword>
<evidence type="ECO:0000256" key="5">
    <source>
        <dbReference type="ARBA" id="ARBA00022801"/>
    </source>
</evidence>
<evidence type="ECO:0000256" key="7">
    <source>
        <dbReference type="ARBA" id="ARBA00030836"/>
    </source>
</evidence>
<dbReference type="AlphaFoldDB" id="A0A1I7NLB4"/>
<evidence type="ECO:0000256" key="4">
    <source>
        <dbReference type="ARBA" id="ARBA00022670"/>
    </source>
</evidence>
<dbReference type="OrthoDB" id="9779738at2"/>
<keyword evidence="10" id="KW-1185">Reference proteome</keyword>
<comment type="similarity">
    <text evidence="1">Belongs to the peptidase C15 family.</text>
</comment>
<dbReference type="InterPro" id="IPR016125">
    <property type="entry name" value="Peptidase_C15-like"/>
</dbReference>
<evidence type="ECO:0000256" key="6">
    <source>
        <dbReference type="ARBA" id="ARBA00022807"/>
    </source>
</evidence>
<dbReference type="SUPFAM" id="SSF53182">
    <property type="entry name" value="Pyrrolidone carboxyl peptidase (pyroglutamate aminopeptidase)"/>
    <property type="match status" value="1"/>
</dbReference>
<dbReference type="GO" id="GO:0005829">
    <property type="term" value="C:cytosol"/>
    <property type="evidence" value="ECO:0007669"/>
    <property type="project" value="InterPro"/>
</dbReference>
<dbReference type="Gene3D" id="3.40.630.20">
    <property type="entry name" value="Peptidase C15, pyroglutamyl peptidase I-like"/>
    <property type="match status" value="1"/>
</dbReference>
<keyword evidence="6" id="KW-0788">Thiol protease</keyword>
<dbReference type="PIRSF" id="PIRSF015592">
    <property type="entry name" value="Prld-crbxl_pptds"/>
    <property type="match status" value="1"/>
</dbReference>
<evidence type="ECO:0000256" key="1">
    <source>
        <dbReference type="ARBA" id="ARBA00006641"/>
    </source>
</evidence>
<dbReference type="PANTHER" id="PTHR23402:SF1">
    <property type="entry name" value="PYROGLUTAMYL-PEPTIDASE I"/>
    <property type="match status" value="1"/>
</dbReference>
<gene>
    <name evidence="9" type="ORF">SAMN04488557_2579</name>
</gene>
<evidence type="ECO:0000313" key="10">
    <source>
        <dbReference type="Proteomes" id="UP000199423"/>
    </source>
</evidence>
<dbReference type="PRINTS" id="PR00706">
    <property type="entry name" value="PYROGLUPTASE"/>
</dbReference>
<dbReference type="EMBL" id="FPCH01000002">
    <property type="protein sequence ID" value="SFV35433.1"/>
    <property type="molecule type" value="Genomic_DNA"/>
</dbReference>
<keyword evidence="4" id="KW-0645">Protease</keyword>
<dbReference type="GO" id="GO:0016920">
    <property type="term" value="F:pyroglutamyl-peptidase activity"/>
    <property type="evidence" value="ECO:0007669"/>
    <property type="project" value="InterPro"/>
</dbReference>
<accession>A0A1I7NLB4</accession>
<dbReference type="PANTHER" id="PTHR23402">
    <property type="entry name" value="PROTEASE FAMILY C15 PYROGLUTAMYL-PEPTIDASE I-RELATED"/>
    <property type="match status" value="1"/>
</dbReference>
<evidence type="ECO:0000256" key="8">
    <source>
        <dbReference type="ARBA" id="ARBA00031559"/>
    </source>
</evidence>
<evidence type="ECO:0000313" key="9">
    <source>
        <dbReference type="EMBL" id="SFV35433.1"/>
    </source>
</evidence>
<sequence>MPRRVDPRPTILLTGFGPFPGVPMNASGELAHKLARTARRVLPDFCFTVAVLPTEWNRAPRLIANLHERHRPLLALHFGVAGAAKTIRLETEAANFCRAAPDAAGTLPAAAQLAEDGPAVRRSSIAAPTIAAALNAKGYPSSISNDAGGYLCNAVLYHSLAAAEARGDHRVGFVHIPQDLSEPPLDMTAVSAAALEIIKIALDTATEKTLLTLV</sequence>
<dbReference type="Proteomes" id="UP000199423">
    <property type="component" value="Unassembled WGS sequence"/>
</dbReference>
<evidence type="ECO:0000256" key="2">
    <source>
        <dbReference type="ARBA" id="ARBA00019191"/>
    </source>
</evidence>
<reference evidence="10" key="1">
    <citation type="submission" date="2016-10" db="EMBL/GenBank/DDBJ databases">
        <authorList>
            <person name="Varghese N."/>
            <person name="Submissions S."/>
        </authorList>
    </citation>
    <scope>NUCLEOTIDE SEQUENCE [LARGE SCALE GENOMIC DNA]</scope>
    <source>
        <strain evidence="10">DSM 1565</strain>
    </source>
</reference>
<protein>
    <recommendedName>
        <fullName evidence="2">Pyrrolidone-carboxylate peptidase</fullName>
    </recommendedName>
    <alternativeName>
        <fullName evidence="7">5-oxoprolyl-peptidase</fullName>
    </alternativeName>
    <alternativeName>
        <fullName evidence="8">Pyroglutamyl-peptidase I</fullName>
    </alternativeName>
</protein>
<dbReference type="Pfam" id="PF01470">
    <property type="entry name" value="Peptidase_C15"/>
    <property type="match status" value="1"/>
</dbReference>
<dbReference type="STRING" id="51670.SAMN04488557_2579"/>
<proteinExistence type="inferred from homology"/>
<name>A0A1I7NLB4_9HYPH</name>
<organism evidence="9 10">
    <name type="scientific">Hyphomicrobium facile</name>
    <dbReference type="NCBI Taxonomy" id="51670"/>
    <lineage>
        <taxon>Bacteria</taxon>
        <taxon>Pseudomonadati</taxon>
        <taxon>Pseudomonadota</taxon>
        <taxon>Alphaproteobacteria</taxon>
        <taxon>Hyphomicrobiales</taxon>
        <taxon>Hyphomicrobiaceae</taxon>
        <taxon>Hyphomicrobium</taxon>
    </lineage>
</organism>
<dbReference type="InterPro" id="IPR000816">
    <property type="entry name" value="Peptidase_C15"/>
</dbReference>
<evidence type="ECO:0000256" key="3">
    <source>
        <dbReference type="ARBA" id="ARBA00022490"/>
    </source>
</evidence>
<keyword evidence="3" id="KW-0963">Cytoplasm</keyword>